<sequence>MDTEKFCSKYMYLHSIAHGITPSFVVGFDSTPPKATLARNGIHQAVLRSASACAGSHPLFGTVAIHYPGRNRCRQRLYSNPRCNVPRSEST</sequence>
<dbReference type="RefSeq" id="XP_007703209.1">
    <property type="nucleotide sequence ID" value="XM_007705019.1"/>
</dbReference>
<reference evidence="2" key="2">
    <citation type="journal article" date="2013" name="PLoS Genet.">
        <title>Comparative genome structure, secondary metabolite, and effector coding capacity across Cochliobolus pathogens.</title>
        <authorList>
            <person name="Condon B.J."/>
            <person name="Leng Y."/>
            <person name="Wu D."/>
            <person name="Bushley K.E."/>
            <person name="Ohm R.A."/>
            <person name="Otillar R."/>
            <person name="Martin J."/>
            <person name="Schackwitz W."/>
            <person name="Grimwood J."/>
            <person name="MohdZainudin N."/>
            <person name="Xue C."/>
            <person name="Wang R."/>
            <person name="Manning V.A."/>
            <person name="Dhillon B."/>
            <person name="Tu Z.J."/>
            <person name="Steffenson B.J."/>
            <person name="Salamov A."/>
            <person name="Sun H."/>
            <person name="Lowry S."/>
            <person name="LaButti K."/>
            <person name="Han J."/>
            <person name="Copeland A."/>
            <person name="Lindquist E."/>
            <person name="Barry K."/>
            <person name="Schmutz J."/>
            <person name="Baker S.E."/>
            <person name="Ciuffetti L.M."/>
            <person name="Grigoriev I.V."/>
            <person name="Zhong S."/>
            <person name="Turgeon B.G."/>
        </authorList>
    </citation>
    <scope>NUCLEOTIDE SEQUENCE [LARGE SCALE GENOMIC DNA]</scope>
    <source>
        <strain evidence="2">ND90Pr / ATCC 201652</strain>
    </source>
</reference>
<dbReference type="KEGG" id="bsc:COCSADRAFT_236285"/>
<proteinExistence type="predicted"/>
<reference evidence="1 2" key="1">
    <citation type="journal article" date="2012" name="PLoS Pathog.">
        <title>Diverse lifestyles and strategies of plant pathogenesis encoded in the genomes of eighteen Dothideomycetes fungi.</title>
        <authorList>
            <person name="Ohm R.A."/>
            <person name="Feau N."/>
            <person name="Henrissat B."/>
            <person name="Schoch C.L."/>
            <person name="Horwitz B.A."/>
            <person name="Barry K.W."/>
            <person name="Condon B.J."/>
            <person name="Copeland A.C."/>
            <person name="Dhillon B."/>
            <person name="Glaser F."/>
            <person name="Hesse C.N."/>
            <person name="Kosti I."/>
            <person name="LaButti K."/>
            <person name="Lindquist E.A."/>
            <person name="Lucas S."/>
            <person name="Salamov A.A."/>
            <person name="Bradshaw R.E."/>
            <person name="Ciuffetti L."/>
            <person name="Hamelin R.C."/>
            <person name="Kema G.H.J."/>
            <person name="Lawrence C."/>
            <person name="Scott J.A."/>
            <person name="Spatafora J.W."/>
            <person name="Turgeon B.G."/>
            <person name="de Wit P.J.G.M."/>
            <person name="Zhong S."/>
            <person name="Goodwin S.B."/>
            <person name="Grigoriev I.V."/>
        </authorList>
    </citation>
    <scope>NUCLEOTIDE SEQUENCE [LARGE SCALE GENOMIC DNA]</scope>
    <source>
        <strain evidence="2">ND90Pr / ATCC 201652</strain>
    </source>
</reference>
<name>M2S0P8_COCSN</name>
<gene>
    <name evidence="1" type="ORF">COCSADRAFT_236285</name>
</gene>
<evidence type="ECO:0000313" key="1">
    <source>
        <dbReference type="EMBL" id="EMD60823.1"/>
    </source>
</evidence>
<keyword evidence="2" id="KW-1185">Reference proteome</keyword>
<dbReference type="GeneID" id="19134880"/>
<dbReference type="HOGENOM" id="CLU_2426869_0_0_1"/>
<protein>
    <submittedName>
        <fullName evidence="1">Uncharacterized protein</fullName>
    </submittedName>
</protein>
<dbReference type="AlphaFoldDB" id="M2S0P8"/>
<evidence type="ECO:0000313" key="2">
    <source>
        <dbReference type="Proteomes" id="UP000016934"/>
    </source>
</evidence>
<dbReference type="OrthoDB" id="10388136at2759"/>
<organism evidence="1 2">
    <name type="scientific">Cochliobolus sativus (strain ND90Pr / ATCC 201652)</name>
    <name type="common">Common root rot and spot blotch fungus</name>
    <name type="synonym">Bipolaris sorokiniana</name>
    <dbReference type="NCBI Taxonomy" id="665912"/>
    <lineage>
        <taxon>Eukaryota</taxon>
        <taxon>Fungi</taxon>
        <taxon>Dikarya</taxon>
        <taxon>Ascomycota</taxon>
        <taxon>Pezizomycotina</taxon>
        <taxon>Dothideomycetes</taxon>
        <taxon>Pleosporomycetidae</taxon>
        <taxon>Pleosporales</taxon>
        <taxon>Pleosporineae</taxon>
        <taxon>Pleosporaceae</taxon>
        <taxon>Bipolaris</taxon>
    </lineage>
</organism>
<dbReference type="EMBL" id="KB445649">
    <property type="protein sequence ID" value="EMD60823.1"/>
    <property type="molecule type" value="Genomic_DNA"/>
</dbReference>
<accession>M2S0P8</accession>
<dbReference type="Proteomes" id="UP000016934">
    <property type="component" value="Unassembled WGS sequence"/>
</dbReference>